<reference evidence="9 10" key="1">
    <citation type="journal article" date="2019" name="Emerg. Microbes Infect.">
        <title>Comprehensive subspecies identification of 175 nontuberculous mycobacteria species based on 7547 genomic profiles.</title>
        <authorList>
            <person name="Matsumoto Y."/>
            <person name="Kinjo T."/>
            <person name="Motooka D."/>
            <person name="Nabeya D."/>
            <person name="Jung N."/>
            <person name="Uechi K."/>
            <person name="Horii T."/>
            <person name="Iida T."/>
            <person name="Fujita J."/>
            <person name="Nakamura S."/>
        </authorList>
    </citation>
    <scope>NUCLEOTIDE SEQUENCE [LARGE SCALE GENOMIC DNA]</scope>
    <source>
        <strain evidence="9 10">JCM 6367</strain>
    </source>
</reference>
<dbReference type="EMBL" id="AP022598">
    <property type="protein sequence ID" value="BBY77971.1"/>
    <property type="molecule type" value="Genomic_DNA"/>
</dbReference>
<gene>
    <name evidence="9" type="ORF">MPRF_48700</name>
</gene>
<comment type="similarity">
    <text evidence="1 6">Belongs to the class-A beta-lactamase family.</text>
</comment>
<dbReference type="SUPFAM" id="SSF56601">
    <property type="entry name" value="beta-lactamase/transpeptidase-like"/>
    <property type="match status" value="1"/>
</dbReference>
<dbReference type="Gene3D" id="3.40.710.10">
    <property type="entry name" value="DD-peptidase/beta-lactamase superfamily"/>
    <property type="match status" value="1"/>
</dbReference>
<dbReference type="NCBIfam" id="NF033103">
    <property type="entry name" value="bla_class_A"/>
    <property type="match status" value="1"/>
</dbReference>
<evidence type="ECO:0000256" key="3">
    <source>
        <dbReference type="ARBA" id="ARBA00018879"/>
    </source>
</evidence>
<dbReference type="GO" id="GO:0030655">
    <property type="term" value="P:beta-lactam antibiotic catabolic process"/>
    <property type="evidence" value="ECO:0007669"/>
    <property type="project" value="InterPro"/>
</dbReference>
<comment type="catalytic activity">
    <reaction evidence="6">
        <text>a beta-lactam + H2O = a substituted beta-amino acid</text>
        <dbReference type="Rhea" id="RHEA:20401"/>
        <dbReference type="ChEBI" id="CHEBI:15377"/>
        <dbReference type="ChEBI" id="CHEBI:35627"/>
        <dbReference type="ChEBI" id="CHEBI:140347"/>
        <dbReference type="EC" id="3.5.2.6"/>
    </reaction>
</comment>
<feature type="domain" description="Beta-lactamase class A catalytic" evidence="8">
    <location>
        <begin position="54"/>
        <end position="269"/>
    </location>
</feature>
<organism evidence="9 10">
    <name type="scientific">Mycolicibacterium parafortuitum</name>
    <name type="common">Mycobacterium parafortuitum</name>
    <dbReference type="NCBI Taxonomy" id="39692"/>
    <lineage>
        <taxon>Bacteria</taxon>
        <taxon>Bacillati</taxon>
        <taxon>Actinomycetota</taxon>
        <taxon>Actinomycetes</taxon>
        <taxon>Mycobacteriales</taxon>
        <taxon>Mycobacteriaceae</taxon>
        <taxon>Mycolicibacterium</taxon>
    </lineage>
</organism>
<sequence length="304" mass="31947">MTELTRRHVLLGGLSLFALTACSTQTVLAEPAEPLPPPQDRIAALGQRHNAQIGLYAANLDTGESLAFGDTERFAMCSTFKAYAAGAVLQRVQQGALHLRDTVPIRAEDIRPHSPVTEPRVGTAMTLAELCQAALQQSDNAAANALLGVLGGPPAITEFARGIGDDQTRLDRWEVELNSAVPGDPRDTSTPRALGTGFQALLTGDVLEPAGRQQLTDWMLANQTSSMRAGLPQGFTSADKTGSGDYGTTNDVGVVFGPDGQRLVVAVMTRSITDDPDAPSLRPLIGELAALVLAELDGPSTGAR</sequence>
<dbReference type="PRINTS" id="PR00118">
    <property type="entry name" value="BLACTAMASEA"/>
</dbReference>
<evidence type="ECO:0000313" key="9">
    <source>
        <dbReference type="EMBL" id="BBY77971.1"/>
    </source>
</evidence>
<dbReference type="AlphaFoldDB" id="A0A7I7UAD2"/>
<evidence type="ECO:0000256" key="7">
    <source>
        <dbReference type="SAM" id="SignalP"/>
    </source>
</evidence>
<keyword evidence="4 6" id="KW-0378">Hydrolase</keyword>
<dbReference type="InterPro" id="IPR023650">
    <property type="entry name" value="Beta-lactam_class-A_AS"/>
</dbReference>
<evidence type="ECO:0000256" key="2">
    <source>
        <dbReference type="ARBA" id="ARBA00012865"/>
    </source>
</evidence>
<dbReference type="RefSeq" id="WP_163768563.1">
    <property type="nucleotide sequence ID" value="NZ_AP022598.1"/>
</dbReference>
<evidence type="ECO:0000256" key="4">
    <source>
        <dbReference type="ARBA" id="ARBA00022801"/>
    </source>
</evidence>
<proteinExistence type="inferred from homology"/>
<dbReference type="PANTHER" id="PTHR35333:SF3">
    <property type="entry name" value="BETA-LACTAMASE-TYPE TRANSPEPTIDASE FOLD CONTAINING PROTEIN"/>
    <property type="match status" value="1"/>
</dbReference>
<dbReference type="GO" id="GO:0046677">
    <property type="term" value="P:response to antibiotic"/>
    <property type="evidence" value="ECO:0007669"/>
    <property type="project" value="UniProtKB-UniRule"/>
</dbReference>
<dbReference type="GO" id="GO:0008800">
    <property type="term" value="F:beta-lactamase activity"/>
    <property type="evidence" value="ECO:0007669"/>
    <property type="project" value="UniProtKB-UniRule"/>
</dbReference>
<feature type="signal peptide" evidence="7">
    <location>
        <begin position="1"/>
        <end position="29"/>
    </location>
</feature>
<keyword evidence="5 6" id="KW-0046">Antibiotic resistance</keyword>
<dbReference type="PROSITE" id="PS00146">
    <property type="entry name" value="BETA_LACTAMASE_A"/>
    <property type="match status" value="1"/>
</dbReference>
<evidence type="ECO:0000256" key="5">
    <source>
        <dbReference type="ARBA" id="ARBA00023251"/>
    </source>
</evidence>
<dbReference type="InterPro" id="IPR045155">
    <property type="entry name" value="Beta-lactam_cat"/>
</dbReference>
<feature type="chain" id="PRO_5029513658" description="Beta-lactamase" evidence="7">
    <location>
        <begin position="30"/>
        <end position="304"/>
    </location>
</feature>
<dbReference type="PANTHER" id="PTHR35333">
    <property type="entry name" value="BETA-LACTAMASE"/>
    <property type="match status" value="1"/>
</dbReference>
<dbReference type="PROSITE" id="PS51257">
    <property type="entry name" value="PROKAR_LIPOPROTEIN"/>
    <property type="match status" value="1"/>
</dbReference>
<dbReference type="Pfam" id="PF13354">
    <property type="entry name" value="Beta-lactamase2"/>
    <property type="match status" value="1"/>
</dbReference>
<evidence type="ECO:0000256" key="1">
    <source>
        <dbReference type="ARBA" id="ARBA00009009"/>
    </source>
</evidence>
<protein>
    <recommendedName>
        <fullName evidence="3 6">Beta-lactamase</fullName>
        <ecNumber evidence="2 6">3.5.2.6</ecNumber>
    </recommendedName>
</protein>
<name>A0A7I7UAD2_MYCPF</name>
<keyword evidence="7" id="KW-0732">Signal</keyword>
<accession>A0A7I7UAD2</accession>
<dbReference type="Proteomes" id="UP000466554">
    <property type="component" value="Chromosome"/>
</dbReference>
<dbReference type="InterPro" id="IPR012338">
    <property type="entry name" value="Beta-lactam/transpept-like"/>
</dbReference>
<dbReference type="EC" id="3.5.2.6" evidence="2 6"/>
<evidence type="ECO:0000256" key="6">
    <source>
        <dbReference type="RuleBase" id="RU361140"/>
    </source>
</evidence>
<evidence type="ECO:0000259" key="8">
    <source>
        <dbReference type="Pfam" id="PF13354"/>
    </source>
</evidence>
<dbReference type="InterPro" id="IPR000871">
    <property type="entry name" value="Beta-lactam_class-A"/>
</dbReference>
<evidence type="ECO:0000313" key="10">
    <source>
        <dbReference type="Proteomes" id="UP000466554"/>
    </source>
</evidence>